<evidence type="ECO:0000313" key="6">
    <source>
        <dbReference type="EMBL" id="GAT21856.1"/>
    </source>
</evidence>
<feature type="domain" description="GED" evidence="4">
    <location>
        <begin position="696"/>
        <end position="783"/>
    </location>
</feature>
<dbReference type="PANTHER" id="PTHR11566:SF215">
    <property type="entry name" value="DYNAMIN GTPASE"/>
    <property type="match status" value="1"/>
</dbReference>
<evidence type="ECO:0000313" key="7">
    <source>
        <dbReference type="Proteomes" id="UP000075230"/>
    </source>
</evidence>
<protein>
    <submittedName>
        <fullName evidence="6">Dynamin</fullName>
    </submittedName>
</protein>
<dbReference type="CDD" id="cd08771">
    <property type="entry name" value="DLP_1"/>
    <property type="match status" value="1"/>
</dbReference>
<dbReference type="InterPro" id="IPR001401">
    <property type="entry name" value="Dynamin_GTPase"/>
</dbReference>
<reference evidence="6 7" key="1">
    <citation type="journal article" date="2016" name="DNA Res.">
        <title>Genome sequence of Aspergillus luchuensis NBRC 4314.</title>
        <authorList>
            <person name="Yamada O."/>
            <person name="Machida M."/>
            <person name="Hosoyama A."/>
            <person name="Goto M."/>
            <person name="Takahashi T."/>
            <person name="Futagami T."/>
            <person name="Yamagata Y."/>
            <person name="Takeuchi M."/>
            <person name="Kobayashi T."/>
            <person name="Koike H."/>
            <person name="Abe K."/>
            <person name="Asai K."/>
            <person name="Arita M."/>
            <person name="Fujita N."/>
            <person name="Fukuda K."/>
            <person name="Higa K."/>
            <person name="Horikawa H."/>
            <person name="Ishikawa T."/>
            <person name="Jinno K."/>
            <person name="Kato Y."/>
            <person name="Kirimura K."/>
            <person name="Mizutani O."/>
            <person name="Nakasone K."/>
            <person name="Sano M."/>
            <person name="Shiraishi Y."/>
            <person name="Tsukahara M."/>
            <person name="Gomi K."/>
        </authorList>
    </citation>
    <scope>NUCLEOTIDE SEQUENCE [LARGE SCALE GENOMIC DNA]</scope>
    <source>
        <strain evidence="6 7">RIB 2604</strain>
    </source>
</reference>
<feature type="coiled-coil region" evidence="3">
    <location>
        <begin position="378"/>
        <end position="405"/>
    </location>
</feature>
<dbReference type="GO" id="GO:0016020">
    <property type="term" value="C:membrane"/>
    <property type="evidence" value="ECO:0007669"/>
    <property type="project" value="TreeGrafter"/>
</dbReference>
<dbReference type="GO" id="GO:0008017">
    <property type="term" value="F:microtubule binding"/>
    <property type="evidence" value="ECO:0007669"/>
    <property type="project" value="TreeGrafter"/>
</dbReference>
<dbReference type="Gene3D" id="3.40.50.300">
    <property type="entry name" value="P-loop containing nucleotide triphosphate hydrolases"/>
    <property type="match status" value="1"/>
</dbReference>
<dbReference type="InterPro" id="IPR022812">
    <property type="entry name" value="Dynamin"/>
</dbReference>
<dbReference type="PROSITE" id="PS51718">
    <property type="entry name" value="G_DYNAMIN_2"/>
    <property type="match status" value="1"/>
</dbReference>
<dbReference type="GO" id="GO:0005525">
    <property type="term" value="F:GTP binding"/>
    <property type="evidence" value="ECO:0007669"/>
    <property type="project" value="InterPro"/>
</dbReference>
<name>A0A146F784_ASPKA</name>
<dbReference type="PROSITE" id="PS51388">
    <property type="entry name" value="GED"/>
    <property type="match status" value="1"/>
</dbReference>
<dbReference type="Pfam" id="PF00350">
    <property type="entry name" value="Dynamin_N"/>
    <property type="match status" value="1"/>
</dbReference>
<dbReference type="SUPFAM" id="SSF52540">
    <property type="entry name" value="P-loop containing nucleoside triphosphate hydrolases"/>
    <property type="match status" value="1"/>
</dbReference>
<dbReference type="GO" id="GO:0048312">
    <property type="term" value="P:intracellular distribution of mitochondria"/>
    <property type="evidence" value="ECO:0007669"/>
    <property type="project" value="TreeGrafter"/>
</dbReference>
<keyword evidence="3" id="KW-0175">Coiled coil</keyword>
<keyword evidence="2" id="KW-0342">GTP-binding</keyword>
<organism evidence="6 7">
    <name type="scientific">Aspergillus kawachii</name>
    <name type="common">White koji mold</name>
    <name type="synonym">Aspergillus awamori var. kawachi</name>
    <dbReference type="NCBI Taxonomy" id="1069201"/>
    <lineage>
        <taxon>Eukaryota</taxon>
        <taxon>Fungi</taxon>
        <taxon>Dikarya</taxon>
        <taxon>Ascomycota</taxon>
        <taxon>Pezizomycotina</taxon>
        <taxon>Eurotiomycetes</taxon>
        <taxon>Eurotiomycetidae</taxon>
        <taxon>Eurotiales</taxon>
        <taxon>Aspergillaceae</taxon>
        <taxon>Aspergillus</taxon>
        <taxon>Aspergillus subgen. Circumdati</taxon>
    </lineage>
</organism>
<dbReference type="VEuPathDB" id="FungiDB:ASPFODRAFT_78527"/>
<dbReference type="FunFam" id="3.40.50.300:FF:001425">
    <property type="entry name" value="Dynamin GTPase, putative"/>
    <property type="match status" value="1"/>
</dbReference>
<dbReference type="GO" id="GO:0003924">
    <property type="term" value="F:GTPase activity"/>
    <property type="evidence" value="ECO:0007669"/>
    <property type="project" value="InterPro"/>
</dbReference>
<dbReference type="InterPro" id="IPR045063">
    <property type="entry name" value="Dynamin_N"/>
</dbReference>
<dbReference type="GO" id="GO:0016559">
    <property type="term" value="P:peroxisome fission"/>
    <property type="evidence" value="ECO:0007669"/>
    <property type="project" value="TreeGrafter"/>
</dbReference>
<dbReference type="EMBL" id="BCWF01000012">
    <property type="protein sequence ID" value="GAT21856.1"/>
    <property type="molecule type" value="Genomic_DNA"/>
</dbReference>
<accession>A0A146F784</accession>
<dbReference type="Proteomes" id="UP000075230">
    <property type="component" value="Unassembled WGS sequence"/>
</dbReference>
<evidence type="ECO:0000256" key="2">
    <source>
        <dbReference type="ARBA" id="ARBA00023134"/>
    </source>
</evidence>
<comment type="caution">
    <text evidence="6">The sequence shown here is derived from an EMBL/GenBank/DDBJ whole genome shotgun (WGS) entry which is preliminary data.</text>
</comment>
<dbReference type="InterPro" id="IPR030381">
    <property type="entry name" value="G_DYNAMIN_dom"/>
</dbReference>
<evidence type="ECO:0000259" key="4">
    <source>
        <dbReference type="PROSITE" id="PS51388"/>
    </source>
</evidence>
<feature type="domain" description="Dynamin-type G" evidence="5">
    <location>
        <begin position="69"/>
        <end position="375"/>
    </location>
</feature>
<dbReference type="Gene3D" id="1.20.120.1240">
    <property type="entry name" value="Dynamin, middle domain"/>
    <property type="match status" value="1"/>
</dbReference>
<dbReference type="PRINTS" id="PR00195">
    <property type="entry name" value="DYNAMIN"/>
</dbReference>
<dbReference type="GO" id="GO:0000266">
    <property type="term" value="P:mitochondrial fission"/>
    <property type="evidence" value="ECO:0007669"/>
    <property type="project" value="TreeGrafter"/>
</dbReference>
<dbReference type="AlphaFoldDB" id="A0A146F784"/>
<reference evidence="7" key="2">
    <citation type="submission" date="2016-02" db="EMBL/GenBank/DDBJ databases">
        <title>Genome sequencing of Aspergillus luchuensis NBRC 4314.</title>
        <authorList>
            <person name="Yamada O."/>
        </authorList>
    </citation>
    <scope>NUCLEOTIDE SEQUENCE [LARGE SCALE GENOMIC DNA]</scope>
    <source>
        <strain evidence="7">RIB 2604</strain>
    </source>
</reference>
<dbReference type="GO" id="GO:0006897">
    <property type="term" value="P:endocytosis"/>
    <property type="evidence" value="ECO:0007669"/>
    <property type="project" value="TreeGrafter"/>
</dbReference>
<evidence type="ECO:0000256" key="1">
    <source>
        <dbReference type="ARBA" id="ARBA00022741"/>
    </source>
</evidence>
<proteinExistence type="predicted"/>
<evidence type="ECO:0000256" key="3">
    <source>
        <dbReference type="SAM" id="Coils"/>
    </source>
</evidence>
<dbReference type="InterPro" id="IPR027417">
    <property type="entry name" value="P-loop_NTPase"/>
</dbReference>
<sequence length="783" mass="88377">MLTKKNSDEAEPEQTLLSTQALDFCHGEQEDYRIVMLKLEAQIEADIVLAEPALLEKIDRLFACNVGEYINLPQLVVVGDQSSGKSSVLEGLTKLKFPRNSGLCTRFATQIIFRRDPSLRGRKISGSIISTTHKIEKGNASWSMSDAESLNEADFESLISEVSEFSKRMRVKFNCSKVHKAMGLSTSAGDNLPTFSSDVFRLEIIGPHENHLSVIDVPGIFKTTTPGLTFKSDIALVRDMVLNYMRNPRSIMLAVVPANVDIATQEIIEIARELDPDGIRTLRILTKPDLVDEGAEEKIIELVEGSQDSEELGWVVVKNLGQKDLQDPSKDRDIAEDIFRHSPPWNRLSKDNYGIEALRARLQTLLASNVRREFPSVRSEVLKRLKECKRALEGLGEERESTEQQRKYLLEIVSKFQRITENALQTNYGSQDAFDDEPELRLATLVANRNALFSDEISTHGHTYAFVSHTHDDDSEDQRNRSVASLANSVCSDADKFESEEECKSIPSRKINSCSDIEDILHDCVPIQDSQTQGTLAWIEKIYRESRGFEIGTFNSTILSSVLKRQSAKWPSFAEGYICDVICVVHTFIKKALTIICNDQRLGQNILSFLLDGLSDKYRQALSTTNFLLRIERDGTPMTQNHYLNSNLQKCRQERITSAAKKSSVSVTYQNGSSGECVPLSDLTQIHHMNNMEQTVQDIHDILKSYYKVARKRFIDNMCMQAVDFYLVTGPEAPMGLFSPAWVYDLSPEQLDDIVGEEASVRRKRKQLKKQLKDLESGRKILV</sequence>
<dbReference type="GO" id="GO:0005874">
    <property type="term" value="C:microtubule"/>
    <property type="evidence" value="ECO:0007669"/>
    <property type="project" value="TreeGrafter"/>
</dbReference>
<dbReference type="SMART" id="SM00053">
    <property type="entry name" value="DYNc"/>
    <property type="match status" value="1"/>
</dbReference>
<dbReference type="GO" id="GO:0005739">
    <property type="term" value="C:mitochondrion"/>
    <property type="evidence" value="ECO:0007669"/>
    <property type="project" value="TreeGrafter"/>
</dbReference>
<keyword evidence="1" id="KW-0547">Nucleotide-binding</keyword>
<evidence type="ECO:0000259" key="5">
    <source>
        <dbReference type="PROSITE" id="PS51718"/>
    </source>
</evidence>
<dbReference type="InterPro" id="IPR020850">
    <property type="entry name" value="GED_dom"/>
</dbReference>
<gene>
    <name evidence="6" type="ORF">RIB2604_01200040</name>
</gene>
<dbReference type="Pfam" id="PF01031">
    <property type="entry name" value="Dynamin_M"/>
    <property type="match status" value="1"/>
</dbReference>
<dbReference type="InterPro" id="IPR000375">
    <property type="entry name" value="Dynamin_stalk"/>
</dbReference>
<dbReference type="PANTHER" id="PTHR11566">
    <property type="entry name" value="DYNAMIN"/>
    <property type="match status" value="1"/>
</dbReference>